<keyword evidence="3" id="KW-1185">Reference proteome</keyword>
<name>A0A663LLW3_ATHCN</name>
<evidence type="ECO:0000256" key="1">
    <source>
        <dbReference type="SAM" id="Coils"/>
    </source>
</evidence>
<protein>
    <submittedName>
        <fullName evidence="2">Uncharacterized protein</fullName>
    </submittedName>
</protein>
<reference evidence="2" key="1">
    <citation type="submission" date="2025-08" db="UniProtKB">
        <authorList>
            <consortium name="Ensembl"/>
        </authorList>
    </citation>
    <scope>IDENTIFICATION</scope>
</reference>
<accession>A0A663LLW3</accession>
<dbReference type="Ensembl" id="ENSACUT00000001036.1">
    <property type="protein sequence ID" value="ENSACUP00000000965.1"/>
    <property type="gene ID" value="ENSACUG00000000725.1"/>
</dbReference>
<dbReference type="OMA" id="KERTELW"/>
<sequence length="505" mass="56588">MTDQEMSVLDCSPIFEKLKEYKACPPPLVEVWAHDNWQDPEAVASYISMLAGLKGSRPGKGKAVVCAVLGAALTAAQKDKHVKKQLEREMTESPQDLVKALQEQLVEERKQIEALKSQLADERNITHRFHMALINALDRGKISCLAKSAARPLYPTKDLEISREIYYPEIEGANLRPLIKTETTEGQGGRAPQVTTRTTPYPATELAKIQEKYTRRAHETETEYVWRVSLTGGDRILLSEDEAQGYWGPGVFLVTDDQREPWSLTQRAAFWAGSLDPLERGDPVCIETPTINHLTESLQKAACLQLMHDRRLVPQQPSPMLLIANPDQMTPLIRGLPDSLKSYAVQLQDRLRTALTPRRGRQGVGEPMTWGEIAQDLINYGRRMGLTRGMGKPKPLVRRVEQQENPPLSPPQVLRAKRNLLWTEGTRQGIPRELMNGLPTTVLEKLIQAWKDKRKLPPPSKQNIQAKGGAELKTNEMVAIASQTPTAPEEDLINLGSGNWTCHPQ</sequence>
<feature type="coiled-coil region" evidence="1">
    <location>
        <begin position="98"/>
        <end position="125"/>
    </location>
</feature>
<organism evidence="2 3">
    <name type="scientific">Athene cunicularia</name>
    <name type="common">Burrowing owl</name>
    <name type="synonym">Speotyto cunicularia</name>
    <dbReference type="NCBI Taxonomy" id="194338"/>
    <lineage>
        <taxon>Eukaryota</taxon>
        <taxon>Metazoa</taxon>
        <taxon>Chordata</taxon>
        <taxon>Craniata</taxon>
        <taxon>Vertebrata</taxon>
        <taxon>Euteleostomi</taxon>
        <taxon>Archelosauria</taxon>
        <taxon>Archosauria</taxon>
        <taxon>Dinosauria</taxon>
        <taxon>Saurischia</taxon>
        <taxon>Theropoda</taxon>
        <taxon>Coelurosauria</taxon>
        <taxon>Aves</taxon>
        <taxon>Neognathae</taxon>
        <taxon>Neoaves</taxon>
        <taxon>Telluraves</taxon>
        <taxon>Strigiformes</taxon>
        <taxon>Strigidae</taxon>
        <taxon>Athene</taxon>
    </lineage>
</organism>
<evidence type="ECO:0000313" key="2">
    <source>
        <dbReference type="Ensembl" id="ENSACUP00000000965.1"/>
    </source>
</evidence>
<proteinExistence type="predicted"/>
<reference evidence="2" key="2">
    <citation type="submission" date="2025-09" db="UniProtKB">
        <authorList>
            <consortium name="Ensembl"/>
        </authorList>
    </citation>
    <scope>IDENTIFICATION</scope>
</reference>
<dbReference type="Proteomes" id="UP000472269">
    <property type="component" value="Unplaced"/>
</dbReference>
<dbReference type="AlphaFoldDB" id="A0A663LLW3"/>
<evidence type="ECO:0000313" key="3">
    <source>
        <dbReference type="Proteomes" id="UP000472269"/>
    </source>
</evidence>
<keyword evidence="1" id="KW-0175">Coiled coil</keyword>